<dbReference type="GO" id="GO:0008380">
    <property type="term" value="P:RNA splicing"/>
    <property type="evidence" value="ECO:0007669"/>
    <property type="project" value="UniProtKB-KW"/>
</dbReference>
<keyword evidence="9" id="KW-0694">RNA-binding</keyword>
<reference evidence="15" key="1">
    <citation type="submission" date="2020-10" db="EMBL/GenBank/DDBJ databases">
        <authorList>
            <person name="Han B."/>
            <person name="Lu T."/>
            <person name="Zhao Q."/>
            <person name="Huang X."/>
            <person name="Zhao Y."/>
        </authorList>
    </citation>
    <scope>NUCLEOTIDE SEQUENCE</scope>
</reference>
<sequence>MADPPAPDAQPEQAPAAAAPAPASADPAEDAPVEKPPAAPLTPEPDAAAAADEVEDEEYVSDPDDAPLPRMRRREASDDEGSEDGRPRARIGPDQDDDGQGAPEAYDDEVDEEDEEYYDDEEEDVVEGFEEEYVGRAAPPMEDGGGQVSRGEDGVTGEEGLPEGEAKGEGEEKEQEPFAVPTSGAFYMHDDRFQEENRGRRRRMFGARKLWDAKDDQAWVHDRFEEMNLHDDRYEDQRMSRGRFRGRGGRGKARGGGRGSSRGGKQRNYHEDGNNQNRPPKVVRGRGPQRYEAVARNSREVVGSQRKQAARFREPAPNAAAARDSGQVSHAQPEAAPPKKNVISSSLNSASPPFYPSGASTQDFPVAAQRRDVQTGGSNKIPPSSIKMDDNSKLQSGSMVRGRTSMDYGGRDRFHADGPVRSSLGRAPTTSLNSGFTSSSVNPGQSPIVRASGGNSNIGISSNNQPTSSLHQTSRISTQPQSHGSVMHQKSGQVQNQSAARIPTQQLSHRTSNSSPAAQHLPVKSTESGENGSHPSLNNSKAASAVVKANSQETGMGSFMYGGAQVIGAAGLSQGDQNFPGTPALLPVMQFGGQHPGGLGVPTVGMALPGYVAPQQMGMGNNEMAWLPLLAGATGAFGGSYPPYIALDPSFYSRSSGQTSSSVPSRETSANRGSKSPPRNDIGNEELDQRQNKPRRYSEMNFSQSYACSCWELSDGVTSQQSRGGIRYLNCSFQPGKEIHLMAARGFERVSRWFQRSSAGGLKDEDDRSERNGLLRSHLDQIVPVTDFAGTSKALAVHIEPKTVALKVSMHCRGCARKVEKQVSKLQGVVSFRVELESKRLTVVGNVSPTEVLECVCKVTKHAEILQAA</sequence>
<evidence type="ECO:0000256" key="6">
    <source>
        <dbReference type="ARBA" id="ARBA00022664"/>
    </source>
</evidence>
<feature type="compositionally biased region" description="Polar residues" evidence="13">
    <location>
        <begin position="342"/>
        <end position="351"/>
    </location>
</feature>
<dbReference type="Gene3D" id="3.30.70.100">
    <property type="match status" value="1"/>
</dbReference>
<dbReference type="Pfam" id="PF00403">
    <property type="entry name" value="HMA"/>
    <property type="match status" value="1"/>
</dbReference>
<evidence type="ECO:0000256" key="2">
    <source>
        <dbReference type="ARBA" id="ARBA00004496"/>
    </source>
</evidence>
<feature type="region of interest" description="Disordered" evidence="13">
    <location>
        <begin position="1"/>
        <end position="201"/>
    </location>
</feature>
<keyword evidence="10" id="KW-0866">Nonsense-mediated mRNA decay</keyword>
<evidence type="ECO:0000256" key="10">
    <source>
        <dbReference type="ARBA" id="ARBA00023161"/>
    </source>
</evidence>
<keyword evidence="6" id="KW-0507">mRNA processing</keyword>
<dbReference type="Pfam" id="PF09405">
    <property type="entry name" value="Btz"/>
    <property type="match status" value="1"/>
</dbReference>
<evidence type="ECO:0000256" key="8">
    <source>
        <dbReference type="ARBA" id="ARBA00022845"/>
    </source>
</evidence>
<feature type="region of interest" description="Disordered" evidence="13">
    <location>
        <begin position="655"/>
        <end position="696"/>
    </location>
</feature>
<evidence type="ECO:0000313" key="15">
    <source>
        <dbReference type="EMBL" id="CAD6238003.1"/>
    </source>
</evidence>
<evidence type="ECO:0000313" key="16">
    <source>
        <dbReference type="Proteomes" id="UP000604825"/>
    </source>
</evidence>
<dbReference type="GO" id="GO:0035145">
    <property type="term" value="C:exon-exon junction complex"/>
    <property type="evidence" value="ECO:0007669"/>
    <property type="project" value="InterPro"/>
</dbReference>
<feature type="compositionally biased region" description="Pro residues" evidence="13">
    <location>
        <begin position="34"/>
        <end position="43"/>
    </location>
</feature>
<dbReference type="AlphaFoldDB" id="A0A811P8X5"/>
<feature type="compositionally biased region" description="Basic and acidic residues" evidence="13">
    <location>
        <begin position="409"/>
        <end position="418"/>
    </location>
</feature>
<gene>
    <name evidence="15" type="ORF">NCGR_LOCUS25367</name>
</gene>
<proteinExistence type="inferred from homology"/>
<dbReference type="PANTHER" id="PTHR46837:SF5">
    <property type="entry name" value="PROTEIN MLN51 HOMOLOG"/>
    <property type="match status" value="1"/>
</dbReference>
<feature type="domain" description="HMA" evidence="14">
    <location>
        <begin position="801"/>
        <end position="864"/>
    </location>
</feature>
<dbReference type="InterPro" id="IPR006121">
    <property type="entry name" value="HMA_dom"/>
</dbReference>
<keyword evidence="16" id="KW-1185">Reference proteome</keyword>
<dbReference type="Proteomes" id="UP000604825">
    <property type="component" value="Unassembled WGS sequence"/>
</dbReference>
<keyword evidence="4" id="KW-0813">Transport</keyword>
<dbReference type="SUPFAM" id="SSF55008">
    <property type="entry name" value="HMA, heavy metal-associated domain"/>
    <property type="match status" value="1"/>
</dbReference>
<evidence type="ECO:0000259" key="14">
    <source>
        <dbReference type="PROSITE" id="PS50846"/>
    </source>
</evidence>
<keyword evidence="11" id="KW-0508">mRNA splicing</keyword>
<dbReference type="GO" id="GO:0005737">
    <property type="term" value="C:cytoplasm"/>
    <property type="evidence" value="ECO:0007669"/>
    <property type="project" value="UniProtKB-SubCell"/>
</dbReference>
<feature type="compositionally biased region" description="Acidic residues" evidence="13">
    <location>
        <begin position="94"/>
        <end position="132"/>
    </location>
</feature>
<dbReference type="GO" id="GO:0006417">
    <property type="term" value="P:regulation of translation"/>
    <property type="evidence" value="ECO:0007669"/>
    <property type="project" value="UniProtKB-KW"/>
</dbReference>
<feature type="compositionally biased region" description="Basic and acidic residues" evidence="13">
    <location>
        <begin position="83"/>
        <end position="93"/>
    </location>
</feature>
<keyword evidence="12" id="KW-0539">Nucleus</keyword>
<feature type="compositionally biased region" description="Low complexity" evidence="13">
    <location>
        <begin position="9"/>
        <end position="26"/>
    </location>
</feature>
<dbReference type="CDD" id="cd00371">
    <property type="entry name" value="HMA"/>
    <property type="match status" value="1"/>
</dbReference>
<evidence type="ECO:0000256" key="11">
    <source>
        <dbReference type="ARBA" id="ARBA00023187"/>
    </source>
</evidence>
<feature type="region of interest" description="Disordered" evidence="13">
    <location>
        <begin position="228"/>
        <end position="543"/>
    </location>
</feature>
<protein>
    <recommendedName>
        <fullName evidence="14">HMA domain-containing protein</fullName>
    </recommendedName>
</protein>
<comment type="similarity">
    <text evidence="3">Belongs to the CASC3 family.</text>
</comment>
<organism evidence="15 16">
    <name type="scientific">Miscanthus lutarioriparius</name>
    <dbReference type="NCBI Taxonomy" id="422564"/>
    <lineage>
        <taxon>Eukaryota</taxon>
        <taxon>Viridiplantae</taxon>
        <taxon>Streptophyta</taxon>
        <taxon>Embryophyta</taxon>
        <taxon>Tracheophyta</taxon>
        <taxon>Spermatophyta</taxon>
        <taxon>Magnoliopsida</taxon>
        <taxon>Liliopsida</taxon>
        <taxon>Poales</taxon>
        <taxon>Poaceae</taxon>
        <taxon>PACMAD clade</taxon>
        <taxon>Panicoideae</taxon>
        <taxon>Andropogonodae</taxon>
        <taxon>Andropogoneae</taxon>
        <taxon>Saccharinae</taxon>
        <taxon>Miscanthus</taxon>
    </lineage>
</organism>
<dbReference type="InterPro" id="IPR018545">
    <property type="entry name" value="Btz_dom"/>
</dbReference>
<dbReference type="PROSITE" id="PS50846">
    <property type="entry name" value="HMA_2"/>
    <property type="match status" value="1"/>
</dbReference>
<dbReference type="InterPro" id="IPR036163">
    <property type="entry name" value="HMA_dom_sf"/>
</dbReference>
<dbReference type="GO" id="GO:0046872">
    <property type="term" value="F:metal ion binding"/>
    <property type="evidence" value="ECO:0007669"/>
    <property type="project" value="InterPro"/>
</dbReference>
<evidence type="ECO:0000256" key="5">
    <source>
        <dbReference type="ARBA" id="ARBA00022490"/>
    </source>
</evidence>
<dbReference type="OrthoDB" id="660348at2759"/>
<evidence type="ECO:0000256" key="1">
    <source>
        <dbReference type="ARBA" id="ARBA00004123"/>
    </source>
</evidence>
<feature type="compositionally biased region" description="Basic and acidic residues" evidence="13">
    <location>
        <begin position="228"/>
        <end position="239"/>
    </location>
</feature>
<feature type="compositionally biased region" description="Polar residues" evidence="13">
    <location>
        <begin position="525"/>
        <end position="537"/>
    </location>
</feature>
<evidence type="ECO:0000256" key="12">
    <source>
        <dbReference type="ARBA" id="ARBA00023242"/>
    </source>
</evidence>
<evidence type="ECO:0000256" key="7">
    <source>
        <dbReference type="ARBA" id="ARBA00022816"/>
    </source>
</evidence>
<feature type="compositionally biased region" description="Low complexity" evidence="13">
    <location>
        <begin position="452"/>
        <end position="464"/>
    </location>
</feature>
<feature type="compositionally biased region" description="Polar residues" evidence="13">
    <location>
        <begin position="428"/>
        <end position="445"/>
    </location>
</feature>
<evidence type="ECO:0000256" key="9">
    <source>
        <dbReference type="ARBA" id="ARBA00022884"/>
    </source>
</evidence>
<comment type="subcellular location">
    <subcellularLocation>
        <location evidence="2">Cytoplasm</location>
    </subcellularLocation>
    <subcellularLocation>
        <location evidence="1">Nucleus</location>
    </subcellularLocation>
</comment>
<feature type="compositionally biased region" description="Acidic residues" evidence="13">
    <location>
        <begin position="52"/>
        <end position="65"/>
    </location>
</feature>
<keyword evidence="5" id="KW-0963">Cytoplasm</keyword>
<dbReference type="GO" id="GO:0000184">
    <property type="term" value="P:nuclear-transcribed mRNA catabolic process, nonsense-mediated decay"/>
    <property type="evidence" value="ECO:0007669"/>
    <property type="project" value="UniProtKB-KW"/>
</dbReference>
<feature type="compositionally biased region" description="Polar residues" evidence="13">
    <location>
        <begin position="465"/>
        <end position="517"/>
    </location>
</feature>
<dbReference type="GO" id="GO:0006397">
    <property type="term" value="P:mRNA processing"/>
    <property type="evidence" value="ECO:0007669"/>
    <property type="project" value="UniProtKB-KW"/>
</dbReference>
<keyword evidence="8" id="KW-0810">Translation regulation</keyword>
<evidence type="ECO:0000256" key="3">
    <source>
        <dbReference type="ARBA" id="ARBA00009548"/>
    </source>
</evidence>
<dbReference type="SMART" id="SM01044">
    <property type="entry name" value="Btz"/>
    <property type="match status" value="1"/>
</dbReference>
<dbReference type="GO" id="GO:0051028">
    <property type="term" value="P:mRNA transport"/>
    <property type="evidence" value="ECO:0007669"/>
    <property type="project" value="UniProtKB-KW"/>
</dbReference>
<feature type="compositionally biased region" description="Basic and acidic residues" evidence="13">
    <location>
        <begin position="188"/>
        <end position="198"/>
    </location>
</feature>
<dbReference type="PANTHER" id="PTHR46837">
    <property type="entry name" value="PROTEIN MLN51 HOMOLOG"/>
    <property type="match status" value="1"/>
</dbReference>
<accession>A0A811P8X5</accession>
<feature type="compositionally biased region" description="Basic residues" evidence="13">
    <location>
        <begin position="240"/>
        <end position="255"/>
    </location>
</feature>
<name>A0A811P8X5_9POAL</name>
<evidence type="ECO:0000256" key="13">
    <source>
        <dbReference type="SAM" id="MobiDB-lite"/>
    </source>
</evidence>
<feature type="compositionally biased region" description="Polar residues" evidence="13">
    <location>
        <begin position="655"/>
        <end position="674"/>
    </location>
</feature>
<dbReference type="GO" id="GO:0003729">
    <property type="term" value="F:mRNA binding"/>
    <property type="evidence" value="ECO:0007669"/>
    <property type="project" value="InterPro"/>
</dbReference>
<dbReference type="InterPro" id="IPR044796">
    <property type="entry name" value="MLN51_plant"/>
</dbReference>
<dbReference type="EMBL" id="CAJGYO010000006">
    <property type="protein sequence ID" value="CAD6238003.1"/>
    <property type="molecule type" value="Genomic_DNA"/>
</dbReference>
<evidence type="ECO:0000256" key="4">
    <source>
        <dbReference type="ARBA" id="ARBA00022448"/>
    </source>
</evidence>
<keyword evidence="7" id="KW-0509">mRNA transport</keyword>
<comment type="caution">
    <text evidence="15">The sequence shown here is derived from an EMBL/GenBank/DDBJ whole genome shotgun (WGS) entry which is preliminary data.</text>
</comment>